<sequence length="56" mass="6426">MTNDRNVPETDLMKKGAPGGYLKRKPWVPPRTAREREEASEYTGEPLRQQASGLRR</sequence>
<evidence type="ECO:0000256" key="1">
    <source>
        <dbReference type="SAM" id="MobiDB-lite"/>
    </source>
</evidence>
<name>A0ABV5G4W5_9MICC</name>
<keyword evidence="3" id="KW-1185">Reference proteome</keyword>
<evidence type="ECO:0000313" key="2">
    <source>
        <dbReference type="EMBL" id="MFB9073979.1"/>
    </source>
</evidence>
<dbReference type="EMBL" id="JBHMFI010000001">
    <property type="protein sequence ID" value="MFB9073979.1"/>
    <property type="molecule type" value="Genomic_DNA"/>
</dbReference>
<reference evidence="2 3" key="1">
    <citation type="submission" date="2024-09" db="EMBL/GenBank/DDBJ databases">
        <authorList>
            <person name="Sun Q."/>
            <person name="Mori K."/>
        </authorList>
    </citation>
    <scope>NUCLEOTIDE SEQUENCE [LARGE SCALE GENOMIC DNA]</scope>
    <source>
        <strain evidence="2 3">CCM 7609</strain>
    </source>
</reference>
<evidence type="ECO:0000313" key="3">
    <source>
        <dbReference type="Proteomes" id="UP001589575"/>
    </source>
</evidence>
<organism evidence="2 3">
    <name type="scientific">Citricoccus parietis</name>
    <dbReference type="NCBI Taxonomy" id="592307"/>
    <lineage>
        <taxon>Bacteria</taxon>
        <taxon>Bacillati</taxon>
        <taxon>Actinomycetota</taxon>
        <taxon>Actinomycetes</taxon>
        <taxon>Micrococcales</taxon>
        <taxon>Micrococcaceae</taxon>
        <taxon>Citricoccus</taxon>
    </lineage>
</organism>
<dbReference type="Proteomes" id="UP001589575">
    <property type="component" value="Unassembled WGS sequence"/>
</dbReference>
<gene>
    <name evidence="2" type="ORF">ACFFX0_23410</name>
</gene>
<feature type="region of interest" description="Disordered" evidence="1">
    <location>
        <begin position="1"/>
        <end position="56"/>
    </location>
</feature>
<proteinExistence type="predicted"/>
<comment type="caution">
    <text evidence="2">The sequence shown here is derived from an EMBL/GenBank/DDBJ whole genome shotgun (WGS) entry which is preliminary data.</text>
</comment>
<protein>
    <submittedName>
        <fullName evidence="2">Uncharacterized protein</fullName>
    </submittedName>
</protein>
<feature type="compositionally biased region" description="Basic and acidic residues" evidence="1">
    <location>
        <begin position="1"/>
        <end position="14"/>
    </location>
</feature>
<accession>A0ABV5G4W5</accession>